<feature type="region of interest" description="Disordered" evidence="1">
    <location>
        <begin position="152"/>
        <end position="171"/>
    </location>
</feature>
<dbReference type="GeneID" id="25913296"/>
<dbReference type="RefSeq" id="XP_014148570.1">
    <property type="nucleotide sequence ID" value="XM_014293095.1"/>
</dbReference>
<evidence type="ECO:0000256" key="1">
    <source>
        <dbReference type="SAM" id="MobiDB-lite"/>
    </source>
</evidence>
<gene>
    <name evidence="2" type="ORF">SARC_12792</name>
</gene>
<keyword evidence="3" id="KW-1185">Reference proteome</keyword>
<dbReference type="Proteomes" id="UP000054560">
    <property type="component" value="Unassembled WGS sequence"/>
</dbReference>
<reference evidence="2 3" key="1">
    <citation type="submission" date="2011-02" db="EMBL/GenBank/DDBJ databases">
        <title>The Genome Sequence of Sphaeroforma arctica JP610.</title>
        <authorList>
            <consortium name="The Broad Institute Genome Sequencing Platform"/>
            <person name="Russ C."/>
            <person name="Cuomo C."/>
            <person name="Young S.K."/>
            <person name="Zeng Q."/>
            <person name="Gargeya S."/>
            <person name="Alvarado L."/>
            <person name="Berlin A."/>
            <person name="Chapman S.B."/>
            <person name="Chen Z."/>
            <person name="Freedman E."/>
            <person name="Gellesch M."/>
            <person name="Goldberg J."/>
            <person name="Griggs A."/>
            <person name="Gujja S."/>
            <person name="Heilman E."/>
            <person name="Heiman D."/>
            <person name="Howarth C."/>
            <person name="Mehta T."/>
            <person name="Neiman D."/>
            <person name="Pearson M."/>
            <person name="Roberts A."/>
            <person name="Saif S."/>
            <person name="Shea T."/>
            <person name="Shenoy N."/>
            <person name="Sisk P."/>
            <person name="Stolte C."/>
            <person name="Sykes S."/>
            <person name="White J."/>
            <person name="Yandava C."/>
            <person name="Burger G."/>
            <person name="Gray M.W."/>
            <person name="Holland P.W.H."/>
            <person name="King N."/>
            <person name="Lang F.B.F."/>
            <person name="Roger A.J."/>
            <person name="Ruiz-Trillo I."/>
            <person name="Haas B."/>
            <person name="Nusbaum C."/>
            <person name="Birren B."/>
        </authorList>
    </citation>
    <scope>NUCLEOTIDE SEQUENCE [LARGE SCALE GENOMIC DNA]</scope>
    <source>
        <strain evidence="2 3">JP610</strain>
    </source>
</reference>
<evidence type="ECO:0000313" key="2">
    <source>
        <dbReference type="EMBL" id="KNC74668.1"/>
    </source>
</evidence>
<protein>
    <submittedName>
        <fullName evidence="2">Uncharacterized protein</fullName>
    </submittedName>
</protein>
<name>A0A0L0FF41_9EUKA</name>
<proteinExistence type="predicted"/>
<dbReference type="EMBL" id="KQ244183">
    <property type="protein sequence ID" value="KNC74668.1"/>
    <property type="molecule type" value="Genomic_DNA"/>
</dbReference>
<organism evidence="2 3">
    <name type="scientific">Sphaeroforma arctica JP610</name>
    <dbReference type="NCBI Taxonomy" id="667725"/>
    <lineage>
        <taxon>Eukaryota</taxon>
        <taxon>Ichthyosporea</taxon>
        <taxon>Ichthyophonida</taxon>
        <taxon>Sphaeroforma</taxon>
    </lineage>
</organism>
<evidence type="ECO:0000313" key="3">
    <source>
        <dbReference type="Proteomes" id="UP000054560"/>
    </source>
</evidence>
<sequence length="312" mass="35629">MKMPIDDGKADTYVVGSRGDAIVVTAQHRDDIQAALAFNAQARQVLSQYKNDPSLKESREMTGTKEWKNTIRRVIDGQGVRAFAGDKRLAEVRKACIIEMAQTDIGEAFSQRFDKTVTDFLAKNAQAQFLHSSKTTTAVEFVKKYIAARDAGNEEKKKPGKGSKSKAAQKENDRREWLQVFHEIRGLYDDFDRMDALDCSPLFKTWTPHDKVLLLNDYELFQAKDEESLKDQMKLASRLEVYYNLDNNVPSGSWFTAKAAHQEQVEFVRQLLEDPHKLQRWFIAAPDADVVLAMRVFFANRRAVLDQLDIAF</sequence>
<accession>A0A0L0FF41</accession>
<dbReference type="AlphaFoldDB" id="A0A0L0FF41"/>